<evidence type="ECO:0000256" key="1">
    <source>
        <dbReference type="SAM" id="MobiDB-lite"/>
    </source>
</evidence>
<dbReference type="EMBL" id="GBRH01205678">
    <property type="protein sequence ID" value="JAD92217.1"/>
    <property type="molecule type" value="Transcribed_RNA"/>
</dbReference>
<name>A0A0A9E8B3_ARUDO</name>
<proteinExistence type="predicted"/>
<feature type="compositionally biased region" description="Basic and acidic residues" evidence="1">
    <location>
        <begin position="83"/>
        <end position="97"/>
    </location>
</feature>
<protein>
    <submittedName>
        <fullName evidence="2">Uncharacterized protein</fullName>
    </submittedName>
</protein>
<feature type="compositionally biased region" description="Polar residues" evidence="1">
    <location>
        <begin position="13"/>
        <end position="24"/>
    </location>
</feature>
<sequence>MSSEQLEVPKLVSSCSSVDNSNEAENTRKENAVHKSKNQRSPAIKSPQPSSSASKMVRLSDRDMIDADAVPQIKTAQKMQLPLRHDGNKSRDMKEKA</sequence>
<feature type="region of interest" description="Disordered" evidence="1">
    <location>
        <begin position="1"/>
        <end position="97"/>
    </location>
</feature>
<evidence type="ECO:0000313" key="2">
    <source>
        <dbReference type="EMBL" id="JAD92217.1"/>
    </source>
</evidence>
<accession>A0A0A9E8B3</accession>
<organism evidence="2">
    <name type="scientific">Arundo donax</name>
    <name type="common">Giant reed</name>
    <name type="synonym">Donax arundinaceus</name>
    <dbReference type="NCBI Taxonomy" id="35708"/>
    <lineage>
        <taxon>Eukaryota</taxon>
        <taxon>Viridiplantae</taxon>
        <taxon>Streptophyta</taxon>
        <taxon>Embryophyta</taxon>
        <taxon>Tracheophyta</taxon>
        <taxon>Spermatophyta</taxon>
        <taxon>Magnoliopsida</taxon>
        <taxon>Liliopsida</taxon>
        <taxon>Poales</taxon>
        <taxon>Poaceae</taxon>
        <taxon>PACMAD clade</taxon>
        <taxon>Arundinoideae</taxon>
        <taxon>Arundineae</taxon>
        <taxon>Arundo</taxon>
    </lineage>
</organism>
<reference evidence="2" key="1">
    <citation type="submission" date="2014-09" db="EMBL/GenBank/DDBJ databases">
        <authorList>
            <person name="Magalhaes I.L.F."/>
            <person name="Oliveira U."/>
            <person name="Santos F.R."/>
            <person name="Vidigal T.H.D.A."/>
            <person name="Brescovit A.D."/>
            <person name="Santos A.J."/>
        </authorList>
    </citation>
    <scope>NUCLEOTIDE SEQUENCE</scope>
    <source>
        <tissue evidence="2">Shoot tissue taken approximately 20 cm above the soil surface</tissue>
    </source>
</reference>
<dbReference type="AlphaFoldDB" id="A0A0A9E8B3"/>
<reference evidence="2" key="2">
    <citation type="journal article" date="2015" name="Data Brief">
        <title>Shoot transcriptome of the giant reed, Arundo donax.</title>
        <authorList>
            <person name="Barrero R.A."/>
            <person name="Guerrero F.D."/>
            <person name="Moolhuijzen P."/>
            <person name="Goolsby J.A."/>
            <person name="Tidwell J."/>
            <person name="Bellgard S.E."/>
            <person name="Bellgard M.I."/>
        </authorList>
    </citation>
    <scope>NUCLEOTIDE SEQUENCE</scope>
    <source>
        <tissue evidence="2">Shoot tissue taken approximately 20 cm above the soil surface</tissue>
    </source>
</reference>